<dbReference type="Proteomes" id="UP000093100">
    <property type="component" value="Unassembled WGS sequence"/>
</dbReference>
<comment type="caution">
    <text evidence="1">The sequence shown here is derived from an EMBL/GenBank/DDBJ whole genome shotgun (WGS) entry which is preliminary data.</text>
</comment>
<dbReference type="EMBL" id="LFLK01000005">
    <property type="protein sequence ID" value="OCR90651.1"/>
    <property type="molecule type" value="Genomic_DNA"/>
</dbReference>
<gene>
    <name evidence="1" type="ORF">CFT12S02225_06405</name>
</gene>
<reference evidence="1 2" key="1">
    <citation type="journal article" date="2016" name="Genome Biol. Evol.">
        <title>Comparative Genomics of Campylobacter fetus from Reptiles and Mammals Reveals Divergent Evolution in Host-Associated Lineages.</title>
        <authorList>
            <person name="Gilbert M.J."/>
            <person name="Miller W.G."/>
            <person name="Yee E."/>
            <person name="Zomer A.L."/>
            <person name="van der Graaf-van Bloois L."/>
            <person name="Fitzgerald C."/>
            <person name="Forbes K.J."/>
            <person name="Meric G."/>
            <person name="Sheppard S.K."/>
            <person name="Wagenaar J.A."/>
            <person name="Duim B."/>
        </authorList>
    </citation>
    <scope>NUCLEOTIDE SEQUENCE [LARGE SCALE GENOMIC DNA]</scope>
    <source>
        <strain evidence="1 2">12S02225-3</strain>
    </source>
</reference>
<sequence length="60" mass="7133">MSQFFIKRRFGWIKNLHYQNCIKNVQDAKENKITIFVNSSKTTVDKNDDEPITNKEGRDK</sequence>
<protein>
    <submittedName>
        <fullName evidence="1">Uncharacterized protein</fullName>
    </submittedName>
</protein>
<evidence type="ECO:0000313" key="1">
    <source>
        <dbReference type="EMBL" id="OCR90651.1"/>
    </source>
</evidence>
<organism evidence="1 2">
    <name type="scientific">Campylobacter fetus subsp. testudinum</name>
    <dbReference type="NCBI Taxonomy" id="1507806"/>
    <lineage>
        <taxon>Bacteria</taxon>
        <taxon>Pseudomonadati</taxon>
        <taxon>Campylobacterota</taxon>
        <taxon>Epsilonproteobacteria</taxon>
        <taxon>Campylobacterales</taxon>
        <taxon>Campylobacteraceae</taxon>
        <taxon>Campylobacter</taxon>
    </lineage>
</organism>
<dbReference type="AlphaFoldDB" id="A0AAX0HBE0"/>
<dbReference type="RefSeq" id="WP_065840172.1">
    <property type="nucleotide sequence ID" value="NZ_LFLJ01000009.1"/>
</dbReference>
<name>A0AAX0HBE0_CAMFE</name>
<proteinExistence type="predicted"/>
<accession>A0AAX0HBE0</accession>
<evidence type="ECO:0000313" key="2">
    <source>
        <dbReference type="Proteomes" id="UP000093100"/>
    </source>
</evidence>